<organism evidence="1 2">
    <name type="scientific">Paxillus rubicundulus Ve08.2h10</name>
    <dbReference type="NCBI Taxonomy" id="930991"/>
    <lineage>
        <taxon>Eukaryota</taxon>
        <taxon>Fungi</taxon>
        <taxon>Dikarya</taxon>
        <taxon>Basidiomycota</taxon>
        <taxon>Agaricomycotina</taxon>
        <taxon>Agaricomycetes</taxon>
        <taxon>Agaricomycetidae</taxon>
        <taxon>Boletales</taxon>
        <taxon>Paxilineae</taxon>
        <taxon>Paxillaceae</taxon>
        <taxon>Paxillus</taxon>
    </lineage>
</organism>
<reference evidence="2" key="2">
    <citation type="submission" date="2015-01" db="EMBL/GenBank/DDBJ databases">
        <title>Evolutionary Origins and Diversification of the Mycorrhizal Mutualists.</title>
        <authorList>
            <consortium name="DOE Joint Genome Institute"/>
            <consortium name="Mycorrhizal Genomics Consortium"/>
            <person name="Kohler A."/>
            <person name="Kuo A."/>
            <person name="Nagy L.G."/>
            <person name="Floudas D."/>
            <person name="Copeland A."/>
            <person name="Barry K.W."/>
            <person name="Cichocki N."/>
            <person name="Veneault-Fourrey C."/>
            <person name="LaButti K."/>
            <person name="Lindquist E.A."/>
            <person name="Lipzen A."/>
            <person name="Lundell T."/>
            <person name="Morin E."/>
            <person name="Murat C."/>
            <person name="Riley R."/>
            <person name="Ohm R."/>
            <person name="Sun H."/>
            <person name="Tunlid A."/>
            <person name="Henrissat B."/>
            <person name="Grigoriev I.V."/>
            <person name="Hibbett D.S."/>
            <person name="Martin F."/>
        </authorList>
    </citation>
    <scope>NUCLEOTIDE SEQUENCE [LARGE SCALE GENOMIC DNA]</scope>
    <source>
        <strain evidence="2">Ve08.2h10</strain>
    </source>
</reference>
<reference evidence="1 2" key="1">
    <citation type="submission" date="2014-04" db="EMBL/GenBank/DDBJ databases">
        <authorList>
            <consortium name="DOE Joint Genome Institute"/>
            <person name="Kuo A."/>
            <person name="Kohler A."/>
            <person name="Jargeat P."/>
            <person name="Nagy L.G."/>
            <person name="Floudas D."/>
            <person name="Copeland A."/>
            <person name="Barry K.W."/>
            <person name="Cichocki N."/>
            <person name="Veneault-Fourrey C."/>
            <person name="LaButti K."/>
            <person name="Lindquist E.A."/>
            <person name="Lipzen A."/>
            <person name="Lundell T."/>
            <person name="Morin E."/>
            <person name="Murat C."/>
            <person name="Sun H."/>
            <person name="Tunlid A."/>
            <person name="Henrissat B."/>
            <person name="Grigoriev I.V."/>
            <person name="Hibbett D.S."/>
            <person name="Martin F."/>
            <person name="Nordberg H.P."/>
            <person name="Cantor M.N."/>
            <person name="Hua S.X."/>
        </authorList>
    </citation>
    <scope>NUCLEOTIDE SEQUENCE [LARGE SCALE GENOMIC DNA]</scope>
    <source>
        <strain evidence="1 2">Ve08.2h10</strain>
    </source>
</reference>
<keyword evidence="2" id="KW-1185">Reference proteome</keyword>
<dbReference type="AlphaFoldDB" id="A0A0D0DWX8"/>
<name>A0A0D0DWX8_9AGAM</name>
<proteinExistence type="predicted"/>
<dbReference type="EMBL" id="KN824846">
    <property type="protein sequence ID" value="KIK99933.1"/>
    <property type="molecule type" value="Genomic_DNA"/>
</dbReference>
<evidence type="ECO:0000313" key="2">
    <source>
        <dbReference type="Proteomes" id="UP000054538"/>
    </source>
</evidence>
<gene>
    <name evidence="1" type="ORF">PAXRUDRAFT_822209</name>
</gene>
<sequence length="61" mass="6868">MERMGALTRGLTRDVVCIARIQGTSHHSFWIPCSMVPLQNAVQSPPIQVVLVYLPMNLDYL</sequence>
<evidence type="ECO:0000313" key="1">
    <source>
        <dbReference type="EMBL" id="KIK99933.1"/>
    </source>
</evidence>
<dbReference type="HOGENOM" id="CLU_2923310_0_0_1"/>
<accession>A0A0D0DWX8</accession>
<dbReference type="InParanoid" id="A0A0D0DWX8"/>
<protein>
    <submittedName>
        <fullName evidence="1">Uncharacterized protein</fullName>
    </submittedName>
</protein>
<dbReference type="Proteomes" id="UP000054538">
    <property type="component" value="Unassembled WGS sequence"/>
</dbReference>